<dbReference type="Gene3D" id="1.20.1250.20">
    <property type="entry name" value="MFS general substrate transporter like domains"/>
    <property type="match status" value="1"/>
</dbReference>
<dbReference type="PROSITE" id="PS50850">
    <property type="entry name" value="MFS"/>
    <property type="match status" value="1"/>
</dbReference>
<dbReference type="RefSeq" id="WP_344090862.1">
    <property type="nucleotide sequence ID" value="NZ_BAAAHB010000031.1"/>
</dbReference>
<evidence type="ECO:0000313" key="8">
    <source>
        <dbReference type="EMBL" id="GAA0467380.1"/>
    </source>
</evidence>
<dbReference type="InterPro" id="IPR020846">
    <property type="entry name" value="MFS_dom"/>
</dbReference>
<dbReference type="EMBL" id="BAAAHB010000031">
    <property type="protein sequence ID" value="GAA0467380.1"/>
    <property type="molecule type" value="Genomic_DNA"/>
</dbReference>
<feature type="transmembrane region" description="Helical" evidence="6">
    <location>
        <begin position="41"/>
        <end position="60"/>
    </location>
</feature>
<evidence type="ECO:0000256" key="2">
    <source>
        <dbReference type="ARBA" id="ARBA00022692"/>
    </source>
</evidence>
<comment type="subcellular location">
    <subcellularLocation>
        <location evidence="1">Cell membrane</location>
        <topology evidence="1">Multi-pass membrane protein</topology>
    </subcellularLocation>
</comment>
<reference evidence="8 9" key="1">
    <citation type="journal article" date="2019" name="Int. J. Syst. Evol. Microbiol.">
        <title>The Global Catalogue of Microorganisms (GCM) 10K type strain sequencing project: providing services to taxonomists for standard genome sequencing and annotation.</title>
        <authorList>
            <consortium name="The Broad Institute Genomics Platform"/>
            <consortium name="The Broad Institute Genome Sequencing Center for Infectious Disease"/>
            <person name="Wu L."/>
            <person name="Ma J."/>
        </authorList>
    </citation>
    <scope>NUCLEOTIDE SEQUENCE [LARGE SCALE GENOMIC DNA]</scope>
    <source>
        <strain evidence="8 9">JCM 10649</strain>
    </source>
</reference>
<evidence type="ECO:0000256" key="1">
    <source>
        <dbReference type="ARBA" id="ARBA00004651"/>
    </source>
</evidence>
<dbReference type="InterPro" id="IPR011701">
    <property type="entry name" value="MFS"/>
</dbReference>
<evidence type="ECO:0000259" key="7">
    <source>
        <dbReference type="PROSITE" id="PS50850"/>
    </source>
</evidence>
<keyword evidence="9" id="KW-1185">Reference proteome</keyword>
<feature type="domain" description="Major facilitator superfamily (MFS) profile" evidence="7">
    <location>
        <begin position="6"/>
        <end position="507"/>
    </location>
</feature>
<feature type="transmembrane region" description="Helical" evidence="6">
    <location>
        <begin position="196"/>
        <end position="212"/>
    </location>
</feature>
<gene>
    <name evidence="8" type="ORF">GCM10009544_32040</name>
</gene>
<dbReference type="SUPFAM" id="SSF103473">
    <property type="entry name" value="MFS general substrate transporter"/>
    <property type="match status" value="1"/>
</dbReference>
<dbReference type="PRINTS" id="PR01036">
    <property type="entry name" value="TCRTETB"/>
</dbReference>
<dbReference type="Proteomes" id="UP001499895">
    <property type="component" value="Unassembled WGS sequence"/>
</dbReference>
<evidence type="ECO:0000313" key="9">
    <source>
        <dbReference type="Proteomes" id="UP001499895"/>
    </source>
</evidence>
<feature type="transmembrane region" description="Helical" evidence="6">
    <location>
        <begin position="352"/>
        <end position="375"/>
    </location>
</feature>
<accession>A0ABN1A4I6</accession>
<proteinExistence type="predicted"/>
<keyword evidence="5" id="KW-0046">Antibiotic resistance</keyword>
<feature type="transmembrane region" description="Helical" evidence="6">
    <location>
        <begin position="224"/>
        <end position="241"/>
    </location>
</feature>
<dbReference type="Pfam" id="PF07690">
    <property type="entry name" value="MFS_1"/>
    <property type="match status" value="1"/>
</dbReference>
<keyword evidence="4 6" id="KW-0472">Membrane</keyword>
<dbReference type="PANTHER" id="PTHR42718">
    <property type="entry name" value="MAJOR FACILITATOR SUPERFAMILY MULTIDRUG TRANSPORTER MFSC"/>
    <property type="match status" value="1"/>
</dbReference>
<evidence type="ECO:0000256" key="6">
    <source>
        <dbReference type="SAM" id="Phobius"/>
    </source>
</evidence>
<dbReference type="InterPro" id="IPR036259">
    <property type="entry name" value="MFS_trans_sf"/>
</dbReference>
<evidence type="ECO:0000256" key="4">
    <source>
        <dbReference type="ARBA" id="ARBA00023136"/>
    </source>
</evidence>
<feature type="transmembrane region" description="Helical" evidence="6">
    <location>
        <begin position="102"/>
        <end position="123"/>
    </location>
</feature>
<feature type="transmembrane region" description="Helical" evidence="6">
    <location>
        <begin position="72"/>
        <end position="90"/>
    </location>
</feature>
<feature type="transmembrane region" description="Helical" evidence="6">
    <location>
        <begin position="130"/>
        <end position="154"/>
    </location>
</feature>
<comment type="caution">
    <text evidence="8">The sequence shown here is derived from an EMBL/GenBank/DDBJ whole genome shotgun (WGS) entry which is preliminary data.</text>
</comment>
<protein>
    <submittedName>
        <fullName evidence="8">MFS transporter</fullName>
    </submittedName>
</protein>
<dbReference type="Gene3D" id="1.20.1720.10">
    <property type="entry name" value="Multidrug resistance protein D"/>
    <property type="match status" value="1"/>
</dbReference>
<evidence type="ECO:0000256" key="5">
    <source>
        <dbReference type="ARBA" id="ARBA00023251"/>
    </source>
</evidence>
<sequence length="527" mass="53713">MRQNCVLAALCAALMLLGIDQTVLNAALPDMQRELRLTAAQLQWVVATYMLVLAAAVLAAGNWGDRRGRRTALVAGLWVCGCASVLGAVADSAAHVVLARGLMGAGAALIMPSTLSILVQVFTRPDRQRLAVTVWATVAGVGVLVGPLLGGWLVERYSWRACFWGNVPLVALALAAVLAVVPACRPRRAPPADPGGLLLSSAGLTAVMWAFVQAPQHGWTDGRVTGVAAVGTVLLALMLCWEGRVRSPMLPLSLFRDRGYAVAVGTLSALFFTLVGSTFILTFHLQGLRGMSPLEAGSTMVLGGLGVTCGGALAAAGARRAAARHMMVTGLVLCGIAFLVLAGVSAESGDGRLHVFLLVVGLGTGLAGGPATSLIMGAVPGETSGVGAAVNDAVRSVGSTSGVAIMGSAFNTFYSSAMRDQHQAPPGGAAHGARDHLLTALSQARDMAAGAGPSGSARNTGQLEAAKSLAYAARTAFVTALQNTACLSAALCFTGAGATLFLLRETRRTHGSAPVRTGTTTTSGCPQ</sequence>
<evidence type="ECO:0000256" key="3">
    <source>
        <dbReference type="ARBA" id="ARBA00022989"/>
    </source>
</evidence>
<feature type="transmembrane region" description="Helical" evidence="6">
    <location>
        <begin position="166"/>
        <end position="184"/>
    </location>
</feature>
<feature type="transmembrane region" description="Helical" evidence="6">
    <location>
        <begin position="297"/>
        <end position="316"/>
    </location>
</feature>
<organism evidence="8 9">
    <name type="scientific">Streptomyces stramineus</name>
    <dbReference type="NCBI Taxonomy" id="173861"/>
    <lineage>
        <taxon>Bacteria</taxon>
        <taxon>Bacillati</taxon>
        <taxon>Actinomycetota</taxon>
        <taxon>Actinomycetes</taxon>
        <taxon>Kitasatosporales</taxon>
        <taxon>Streptomycetaceae</taxon>
        <taxon>Streptomyces</taxon>
    </lineage>
</organism>
<feature type="transmembrane region" description="Helical" evidence="6">
    <location>
        <begin position="328"/>
        <end position="346"/>
    </location>
</feature>
<keyword evidence="2 6" id="KW-0812">Transmembrane</keyword>
<dbReference type="CDD" id="cd17321">
    <property type="entry name" value="MFS_MMR_MDR_like"/>
    <property type="match status" value="1"/>
</dbReference>
<feature type="transmembrane region" description="Helical" evidence="6">
    <location>
        <begin position="262"/>
        <end position="285"/>
    </location>
</feature>
<name>A0ABN1A4I6_9ACTN</name>
<dbReference type="PANTHER" id="PTHR42718:SF42">
    <property type="entry name" value="EXPORT PROTEIN"/>
    <property type="match status" value="1"/>
</dbReference>
<keyword evidence="3 6" id="KW-1133">Transmembrane helix</keyword>